<dbReference type="RefSeq" id="WP_108383265.1">
    <property type="nucleotide sequence ID" value="NZ_CP028858.1"/>
</dbReference>
<gene>
    <name evidence="2" type="ORF">HARCEL1_10495</name>
</gene>
<organism evidence="2 3">
    <name type="scientific">Halococcoides cellulosivorans</name>
    <dbReference type="NCBI Taxonomy" id="1679096"/>
    <lineage>
        <taxon>Archaea</taxon>
        <taxon>Methanobacteriati</taxon>
        <taxon>Methanobacteriota</taxon>
        <taxon>Stenosarchaea group</taxon>
        <taxon>Halobacteria</taxon>
        <taxon>Halobacteriales</taxon>
        <taxon>Haloarculaceae</taxon>
        <taxon>Halococcoides</taxon>
    </lineage>
</organism>
<evidence type="ECO:0000313" key="2">
    <source>
        <dbReference type="EMBL" id="AWB28104.1"/>
    </source>
</evidence>
<dbReference type="InterPro" id="IPR007404">
    <property type="entry name" value="YdjM-like"/>
</dbReference>
<protein>
    <recommendedName>
        <fullName evidence="4">Metal-dependent hydrolase</fullName>
    </recommendedName>
</protein>
<keyword evidence="1" id="KW-1133">Transmembrane helix</keyword>
<dbReference type="Proteomes" id="UP000244727">
    <property type="component" value="Chromosome"/>
</dbReference>
<keyword evidence="3" id="KW-1185">Reference proteome</keyword>
<evidence type="ECO:0008006" key="4">
    <source>
        <dbReference type="Google" id="ProtNLM"/>
    </source>
</evidence>
<name>A0A2R4X2V1_9EURY</name>
<accession>A0A2R4X2V1</accession>
<evidence type="ECO:0000256" key="1">
    <source>
        <dbReference type="SAM" id="Phobius"/>
    </source>
</evidence>
<dbReference type="AlphaFoldDB" id="A0A2R4X2V1"/>
<feature type="transmembrane region" description="Helical" evidence="1">
    <location>
        <begin position="65"/>
        <end position="86"/>
    </location>
</feature>
<keyword evidence="1" id="KW-0472">Membrane</keyword>
<keyword evidence="1" id="KW-0812">Transmembrane</keyword>
<dbReference type="KEGG" id="harc:HARCEL1_10495"/>
<reference evidence="2 3" key="1">
    <citation type="submission" date="2018-04" db="EMBL/GenBank/DDBJ databases">
        <title>Halococcoides cellulosivorans gen. nov., sp. nov., an extremely halophilic cellulose-utilizing haloarchaeon from hypersaline lakes.</title>
        <authorList>
            <person name="Sorokin D.Y."/>
            <person name="Toshchakov S.V."/>
            <person name="Samarov N.I."/>
            <person name="Korzhenkov A."/>
            <person name="Kublanov I.V."/>
        </authorList>
    </citation>
    <scope>NUCLEOTIDE SEQUENCE [LARGE SCALE GENOMIC DNA]</scope>
    <source>
        <strain evidence="2 3">HArcel1</strain>
    </source>
</reference>
<dbReference type="GeneID" id="36512940"/>
<evidence type="ECO:0000313" key="3">
    <source>
        <dbReference type="Proteomes" id="UP000244727"/>
    </source>
</evidence>
<feature type="transmembrane region" description="Helical" evidence="1">
    <location>
        <begin position="124"/>
        <end position="144"/>
    </location>
</feature>
<dbReference type="EMBL" id="CP028858">
    <property type="protein sequence ID" value="AWB28104.1"/>
    <property type="molecule type" value="Genomic_DNA"/>
</dbReference>
<proteinExistence type="predicted"/>
<dbReference type="Pfam" id="PF04307">
    <property type="entry name" value="YdjM"/>
    <property type="match status" value="1"/>
</dbReference>
<sequence length="162" mass="17497">MNKRGHVWNAILLSIGVGVVLEPSLSRETVHSIGEVSVPILLGALFPDVDTAIGRHRETFHNLATLGIVAAYPIVFGNLHFVWIGVLSHYLLDLLGTKRGITPLYPVFVWEFEFPTGVTVDSKFAGPVTLAVTGFELVIVAAIFPNHVSELFVQASALLGIA</sequence>